<dbReference type="WBParaSite" id="PS1159_v2.g17198.t3">
    <property type="protein sequence ID" value="PS1159_v2.g17198.t3"/>
    <property type="gene ID" value="PS1159_v2.g17198"/>
</dbReference>
<organism evidence="1 2">
    <name type="scientific">Panagrolaimus sp. PS1159</name>
    <dbReference type="NCBI Taxonomy" id="55785"/>
    <lineage>
        <taxon>Eukaryota</taxon>
        <taxon>Metazoa</taxon>
        <taxon>Ecdysozoa</taxon>
        <taxon>Nematoda</taxon>
        <taxon>Chromadorea</taxon>
        <taxon>Rhabditida</taxon>
        <taxon>Tylenchina</taxon>
        <taxon>Panagrolaimomorpha</taxon>
        <taxon>Panagrolaimoidea</taxon>
        <taxon>Panagrolaimidae</taxon>
        <taxon>Panagrolaimus</taxon>
    </lineage>
</organism>
<evidence type="ECO:0000313" key="1">
    <source>
        <dbReference type="Proteomes" id="UP000887580"/>
    </source>
</evidence>
<evidence type="ECO:0000313" key="2">
    <source>
        <dbReference type="WBParaSite" id="PS1159_v2.g17198.t3"/>
    </source>
</evidence>
<protein>
    <submittedName>
        <fullName evidence="2">Uncharacterized protein</fullName>
    </submittedName>
</protein>
<reference evidence="2" key="1">
    <citation type="submission" date="2022-11" db="UniProtKB">
        <authorList>
            <consortium name="WormBaseParasite"/>
        </authorList>
    </citation>
    <scope>IDENTIFICATION</scope>
</reference>
<sequence>MTTKDNFLFFKENQQCFANGNSQTNHHNPYSNLNLSQSTKLSIFTPVQFCSKSYNDKNCGKEIVSDYGKERKKLLSLDKSLDWLELNNNIEEKKQWKKDYNFSTTNKSTLSLHIAAYEKSVEDVAVDPYGEKNKKDLKNGIFGSIRKEKQPFPPTFFIENPFEFPRQQNDRVPPPEMAQFIASQRLLNPNEASNNGQQSIHLAQQQQPPQYSARFQQRFPHHRTLNSGNMSNSWNRNNSRPPQRTQHSDRERPYQGNRPYHGNQERPFQRNQERQNRGDQDRVDVEQQYQVFEENPRRRNQIYRERPYQENRTHHVNQQRSYQSDRERPNRADYERPYHAVQNRPHHVNQDHSNRADGERSNPPQGAPAGLRQVFPGVRYYENYFHRANQDLANVIDQERSYQRDEEISNLADSQVSQDRPFSNRTRFINEQEDEKRKRSFAIIGLRALDGNPTPQESQAEDHIAALDIVRFLGIHDDVPIYHVKRARNGPILNITLETIQSRDLLLRRKHFLLRNMDTRNLKLEKSYTREEMDYRFGWYRERIDSNIEWYDRENIDNYSG</sequence>
<proteinExistence type="predicted"/>
<accession>A0AC35FG42</accession>
<dbReference type="Proteomes" id="UP000887580">
    <property type="component" value="Unplaced"/>
</dbReference>
<name>A0AC35FG42_9BILA</name>